<dbReference type="OrthoDB" id="430136at2759"/>
<dbReference type="EMBL" id="KB454511">
    <property type="protein sequence ID" value="EME29184.1"/>
    <property type="molecule type" value="Genomic_DNA"/>
</dbReference>
<dbReference type="PANTHER" id="PTHR34203:SF13">
    <property type="entry name" value="EXPRESSED PROTEIN"/>
    <property type="match status" value="1"/>
</dbReference>
<dbReference type="RefSeq" id="XP_005705704.1">
    <property type="nucleotide sequence ID" value="XM_005705647.1"/>
</dbReference>
<keyword evidence="1" id="KW-0472">Membrane</keyword>
<evidence type="ECO:0000313" key="3">
    <source>
        <dbReference type="EMBL" id="EME29184.1"/>
    </source>
</evidence>
<dbReference type="Gene3D" id="3.40.50.150">
    <property type="entry name" value="Vaccinia Virus protein VP39"/>
    <property type="match status" value="1"/>
</dbReference>
<dbReference type="GeneID" id="17088002"/>
<keyword evidence="1" id="KW-0812">Transmembrane</keyword>
<evidence type="ECO:0000259" key="2">
    <source>
        <dbReference type="Pfam" id="PF05050"/>
    </source>
</evidence>
<evidence type="ECO:0000256" key="1">
    <source>
        <dbReference type="SAM" id="Phobius"/>
    </source>
</evidence>
<organism evidence="3 4">
    <name type="scientific">Galdieria sulphuraria</name>
    <name type="common">Red alga</name>
    <dbReference type="NCBI Taxonomy" id="130081"/>
    <lineage>
        <taxon>Eukaryota</taxon>
        <taxon>Rhodophyta</taxon>
        <taxon>Bangiophyceae</taxon>
        <taxon>Galdieriales</taxon>
        <taxon>Galdieriaceae</taxon>
        <taxon>Galdieria</taxon>
    </lineage>
</organism>
<sequence length="409" mass="46040">MRVGFASTKISLVWFAFNCFILVVIFSSRRKITCVNEETNVIHEASFPKYTFQPLLTEDGVSTDTQSITRLSLKDYVLSISNSNPPYYFVAFKARIDSIVSASMLSSGGYFDRFVHHIFDWHHQNRNNRLSTVDNMHSSKSRVGHCLCLDIGTNFGSFGLYAASKNCEVFGFEVQSSVFLGVAMAVRINSFGDRFHLMRRAVSNISGARVQVGFVSDKNVGGTSVSYDVEAVGSENVSTIRIDEVIPYPTSITFLKLDVEGSEWRAMLGMQSFFQHQLVDGVVVEVRNDDASNNVIRHLYEWGYVCMNVNSITYPLNLSAEIQSFPFLTTVDNALKETNGLNNSFYFKTFYLKVALFCLNHIHESDVGCHQPPLGLLETGHAPHAMIVKNEFSCSNEENSLKFRKNRTF</sequence>
<keyword evidence="4" id="KW-1185">Reference proteome</keyword>
<dbReference type="Gramene" id="EME29184">
    <property type="protein sequence ID" value="EME29184"/>
    <property type="gene ID" value="Gasu_33860"/>
</dbReference>
<dbReference type="Pfam" id="PF05050">
    <property type="entry name" value="Methyltransf_21"/>
    <property type="match status" value="1"/>
</dbReference>
<accession>M2Y021</accession>
<name>M2Y021_GALSU</name>
<dbReference type="KEGG" id="gsl:Gasu_33860"/>
<gene>
    <name evidence="3" type="ORF">Gasu_33860</name>
</gene>
<dbReference type="InterPro" id="IPR052514">
    <property type="entry name" value="SAM-dependent_MTase"/>
</dbReference>
<reference evidence="4" key="1">
    <citation type="journal article" date="2013" name="Science">
        <title>Gene transfer from bacteria and archaea facilitated evolution of an extremophilic eukaryote.</title>
        <authorList>
            <person name="Schonknecht G."/>
            <person name="Chen W.H."/>
            <person name="Ternes C.M."/>
            <person name="Barbier G.G."/>
            <person name="Shrestha R.P."/>
            <person name="Stanke M."/>
            <person name="Brautigam A."/>
            <person name="Baker B.J."/>
            <person name="Banfield J.F."/>
            <person name="Garavito R.M."/>
            <person name="Carr K."/>
            <person name="Wilkerson C."/>
            <person name="Rensing S.A."/>
            <person name="Gagneul D."/>
            <person name="Dickenson N.E."/>
            <person name="Oesterhelt C."/>
            <person name="Lercher M.J."/>
            <person name="Weber A.P."/>
        </authorList>
    </citation>
    <scope>NUCLEOTIDE SEQUENCE [LARGE SCALE GENOMIC DNA]</scope>
    <source>
        <strain evidence="4">074W</strain>
    </source>
</reference>
<evidence type="ECO:0000313" key="4">
    <source>
        <dbReference type="Proteomes" id="UP000030680"/>
    </source>
</evidence>
<dbReference type="InterPro" id="IPR006342">
    <property type="entry name" value="FkbM_mtfrase"/>
</dbReference>
<dbReference type="Proteomes" id="UP000030680">
    <property type="component" value="Unassembled WGS sequence"/>
</dbReference>
<keyword evidence="1" id="KW-1133">Transmembrane helix</keyword>
<dbReference type="AlphaFoldDB" id="M2Y021"/>
<protein>
    <recommendedName>
        <fullName evidence="2">Methyltransferase FkbM domain-containing protein</fullName>
    </recommendedName>
</protein>
<dbReference type="SUPFAM" id="SSF53335">
    <property type="entry name" value="S-adenosyl-L-methionine-dependent methyltransferases"/>
    <property type="match status" value="1"/>
</dbReference>
<feature type="domain" description="Methyltransferase FkbM" evidence="2">
    <location>
        <begin position="150"/>
        <end position="305"/>
    </location>
</feature>
<dbReference type="PANTHER" id="PTHR34203">
    <property type="entry name" value="METHYLTRANSFERASE, FKBM FAMILY PROTEIN"/>
    <property type="match status" value="1"/>
</dbReference>
<proteinExistence type="predicted"/>
<dbReference type="NCBIfam" id="TIGR01444">
    <property type="entry name" value="fkbM_fam"/>
    <property type="match status" value="1"/>
</dbReference>
<dbReference type="InterPro" id="IPR029063">
    <property type="entry name" value="SAM-dependent_MTases_sf"/>
</dbReference>
<feature type="transmembrane region" description="Helical" evidence="1">
    <location>
        <begin position="12"/>
        <end position="28"/>
    </location>
</feature>